<evidence type="ECO:0000259" key="4">
    <source>
        <dbReference type="PROSITE" id="PS50989"/>
    </source>
</evidence>
<dbReference type="Proteomes" id="UP000670475">
    <property type="component" value="Unassembled WGS sequence"/>
</dbReference>
<dbReference type="FunFam" id="3.90.226.10:FF:000007">
    <property type="entry name" value="Methylcrotonoyl-CoA carboxylase subunit beta"/>
    <property type="match status" value="1"/>
</dbReference>
<dbReference type="FunFam" id="3.90.226.10:FF:000004">
    <property type="entry name" value="Methylcrotonoyl-CoA carboxylase beta chain"/>
    <property type="match status" value="1"/>
</dbReference>
<evidence type="ECO:0000313" key="6">
    <source>
        <dbReference type="Proteomes" id="UP000670475"/>
    </source>
</evidence>
<comment type="caution">
    <text evidence="5">The sequence shown here is derived from an EMBL/GenBank/DDBJ whole genome shotgun (WGS) entry which is preliminary data.</text>
</comment>
<evidence type="ECO:0000313" key="5">
    <source>
        <dbReference type="EMBL" id="MBP0460926.1"/>
    </source>
</evidence>
<name>A0A940RY24_9ACTN</name>
<evidence type="ECO:0000259" key="3">
    <source>
        <dbReference type="PROSITE" id="PS50980"/>
    </source>
</evidence>
<keyword evidence="6" id="KW-1185">Reference proteome</keyword>
<organism evidence="5 6">
    <name type="scientific">Streptomyces montanisoli</name>
    <dbReference type="NCBI Taxonomy" id="2798581"/>
    <lineage>
        <taxon>Bacteria</taxon>
        <taxon>Bacillati</taxon>
        <taxon>Actinomycetota</taxon>
        <taxon>Actinomycetes</taxon>
        <taxon>Kitasatosporales</taxon>
        <taxon>Streptomycetaceae</taxon>
        <taxon>Streptomyces</taxon>
    </lineage>
</organism>
<dbReference type="RefSeq" id="WP_209343748.1">
    <property type="nucleotide sequence ID" value="NZ_JAGIQL010000143.1"/>
</dbReference>
<dbReference type="PROSITE" id="PS50980">
    <property type="entry name" value="COA_CT_NTER"/>
    <property type="match status" value="1"/>
</dbReference>
<dbReference type="AlphaFoldDB" id="A0A940RY24"/>
<comment type="pathway">
    <text evidence="2">Amino-acid degradation; L-leucine degradation.</text>
</comment>
<dbReference type="InterPro" id="IPR045190">
    <property type="entry name" value="MCCB/AccD1-like"/>
</dbReference>
<feature type="domain" description="CoA carboxyltransferase C-terminal" evidence="4">
    <location>
        <begin position="281"/>
        <end position="530"/>
    </location>
</feature>
<feature type="domain" description="CoA carboxyltransferase N-terminal" evidence="3">
    <location>
        <begin position="25"/>
        <end position="281"/>
    </location>
</feature>
<sequence length="538" mass="57415">MRQAPVLTSTADPSSEAWRVNEAAHESLAEDLRGRLAAARRGGGERARARHTARGKLLPRERVDTLLDPGSPFLEVAPLAAEGMYGGDAPAAGVIAGVGRVSGREAMIIANDATVKGGTYYPMTVKKHLRAQEIALENRLPCLYLVDSGGAFLPLQDEVFPDREHFGRIFYNQARMSGARIPQIAAVLGSCTAGGAYVPAMSDEAVIVRGQGTIFLGGPPLVKAATGEVVTAEELGGGEVHSRVSGVTDHLAEDDAHALRIVRTIVSTLPERGPLPWSVEPVEEPKADPLGLYGAVPVDSRTPYDVREVIARVVDGSRFAEFKSEFGTTLVTGFARIHGHPVGIVANNGILFSESAQKGAHFIELCDQRGIPLLFLQNINGFMVGKDYEAGGIAKHGAKMVTAVACARVPKLTVVVGGSYGAGNYSMCGRAYGPRFLWMWPNAKISVMGGEQAASVLATVKRDQLEGRGEQWPAEDEESFKAPIRAQYEEQGNAYYATARLWDDGVIDPLDTRQVVGLALTACANAPLGEPGYGVFRM</sequence>
<comment type="similarity">
    <text evidence="1">Belongs to the AccD/PCCB family.</text>
</comment>
<dbReference type="PANTHER" id="PTHR22855">
    <property type="entry name" value="ACETYL, PROPIONYL, PYRUVATE, AND GLUTACONYL CARBOXYLASE-RELATED"/>
    <property type="match status" value="1"/>
</dbReference>
<dbReference type="InterPro" id="IPR011762">
    <property type="entry name" value="COA_CT_N"/>
</dbReference>
<dbReference type="Gene3D" id="3.90.226.10">
    <property type="entry name" value="2-enoyl-CoA Hydratase, Chain A, domain 1"/>
    <property type="match status" value="2"/>
</dbReference>
<protein>
    <submittedName>
        <fullName evidence="5">Methylcrotonoyl-CoA carboxylase</fullName>
    </submittedName>
</protein>
<evidence type="ECO:0000256" key="1">
    <source>
        <dbReference type="ARBA" id="ARBA00006102"/>
    </source>
</evidence>
<dbReference type="Pfam" id="PF01039">
    <property type="entry name" value="Carboxyl_trans"/>
    <property type="match status" value="1"/>
</dbReference>
<evidence type="ECO:0000256" key="2">
    <source>
        <dbReference type="ARBA" id="ARBA00046317"/>
    </source>
</evidence>
<dbReference type="PANTHER" id="PTHR22855:SF13">
    <property type="entry name" value="METHYLCROTONOYL-COA CARBOXYLASE BETA CHAIN, MITOCHONDRIAL"/>
    <property type="match status" value="1"/>
</dbReference>
<dbReference type="GO" id="GO:0006552">
    <property type="term" value="P:L-leucine catabolic process"/>
    <property type="evidence" value="ECO:0007669"/>
    <property type="project" value="TreeGrafter"/>
</dbReference>
<dbReference type="InterPro" id="IPR029045">
    <property type="entry name" value="ClpP/crotonase-like_dom_sf"/>
</dbReference>
<gene>
    <name evidence="5" type="ORF">JFN87_26160</name>
</gene>
<accession>A0A940RY24</accession>
<proteinExistence type="inferred from homology"/>
<dbReference type="EMBL" id="JAGIQL010000143">
    <property type="protein sequence ID" value="MBP0460926.1"/>
    <property type="molecule type" value="Genomic_DNA"/>
</dbReference>
<dbReference type="InterPro" id="IPR034733">
    <property type="entry name" value="AcCoA_carboxyl_beta"/>
</dbReference>
<dbReference type="InterPro" id="IPR011763">
    <property type="entry name" value="COA_CT_C"/>
</dbReference>
<dbReference type="PROSITE" id="PS50989">
    <property type="entry name" value="COA_CT_CTER"/>
    <property type="match status" value="1"/>
</dbReference>
<reference evidence="5" key="1">
    <citation type="submission" date="2021-03" db="EMBL/GenBank/DDBJ databases">
        <title>Whole genome sequence of Streptomyces bomunensis MMS17-BM035.</title>
        <authorList>
            <person name="Lee J.H."/>
        </authorList>
    </citation>
    <scope>NUCLEOTIDE SEQUENCE</scope>
    <source>
        <strain evidence="5">MMS17-BM035</strain>
    </source>
</reference>
<dbReference type="GO" id="GO:0004485">
    <property type="term" value="F:methylcrotonoyl-CoA carboxylase activity"/>
    <property type="evidence" value="ECO:0007669"/>
    <property type="project" value="TreeGrafter"/>
</dbReference>
<dbReference type="GO" id="GO:1905202">
    <property type="term" value="C:methylcrotonoyl-CoA carboxylase complex"/>
    <property type="evidence" value="ECO:0007669"/>
    <property type="project" value="TreeGrafter"/>
</dbReference>
<dbReference type="SUPFAM" id="SSF52096">
    <property type="entry name" value="ClpP/crotonase"/>
    <property type="match status" value="2"/>
</dbReference>